<dbReference type="Gene3D" id="3.40.50.150">
    <property type="entry name" value="Vaccinia Virus protein VP39"/>
    <property type="match status" value="1"/>
</dbReference>
<dbReference type="Pfam" id="PF02585">
    <property type="entry name" value="PIG-L"/>
    <property type="match status" value="1"/>
</dbReference>
<dbReference type="AlphaFoldDB" id="A0A841AXF8"/>
<protein>
    <submittedName>
        <fullName evidence="2">LmbE family N-acetylglucosaminyl deacetylase</fullName>
    </submittedName>
</protein>
<dbReference type="InterPro" id="IPR003737">
    <property type="entry name" value="GlcNAc_PI_deacetylase-related"/>
</dbReference>
<dbReference type="SUPFAM" id="SSF102588">
    <property type="entry name" value="LmbE-like"/>
    <property type="match status" value="1"/>
</dbReference>
<dbReference type="RefSeq" id="WP_343072013.1">
    <property type="nucleotide sequence ID" value="NZ_JACHMX010000001.1"/>
</dbReference>
<evidence type="ECO:0000313" key="3">
    <source>
        <dbReference type="Proteomes" id="UP000580861"/>
    </source>
</evidence>
<evidence type="ECO:0000313" key="2">
    <source>
        <dbReference type="EMBL" id="MBB5851331.1"/>
    </source>
</evidence>
<dbReference type="CDD" id="cd02440">
    <property type="entry name" value="AdoMet_MTases"/>
    <property type="match status" value="1"/>
</dbReference>
<organism evidence="2 3">
    <name type="scientific">Amycolatopsis umgeniensis</name>
    <dbReference type="NCBI Taxonomy" id="336628"/>
    <lineage>
        <taxon>Bacteria</taxon>
        <taxon>Bacillati</taxon>
        <taxon>Actinomycetota</taxon>
        <taxon>Actinomycetes</taxon>
        <taxon>Pseudonocardiales</taxon>
        <taxon>Pseudonocardiaceae</taxon>
        <taxon>Amycolatopsis</taxon>
    </lineage>
</organism>
<dbReference type="PANTHER" id="PTHR12993:SF11">
    <property type="entry name" value="N-ACETYLGLUCOSAMINYL-PHOSPHATIDYLINOSITOL DE-N-ACETYLASE"/>
    <property type="match status" value="1"/>
</dbReference>
<sequence>MTVGPIRGEEGWRDLPPFPPFPAEDVRKVCVVAAHPDDETLGVSGLLQRLHARGAEIRLVVATDGEAAFPGSSGALRRALGARRREELREALRCQGMDDVEPVWAGLPDSGLADHEAELSEVVREAAAGSELCLAPWPDDPHPDHQVAGRAAFAAAPLGAHRWSYPIWLWHGVSPDDPAIPWARATEFRLDDTAATVKAEAIQAYRSQSEPGPSGEEPILTAETLEYFARDREILFHEPRTASTPVSRFETLYREPDPWTMDSWYERRKRTVALAALPRERYGVAVEPACGTGALTVELATRCEKVLAFDPVPAALSAARERASHLSTVDLSTGELPGDLTGPADLVVLSEILYYLSEADLTATLDRTVAALRPGGQVLAVHWRPQAPDAPHHGAEVHERLRTHPGLRGLVAHNEDDFLVDVLARR</sequence>
<dbReference type="GO" id="GO:0016137">
    <property type="term" value="P:glycoside metabolic process"/>
    <property type="evidence" value="ECO:0007669"/>
    <property type="project" value="UniProtKB-ARBA"/>
</dbReference>
<evidence type="ECO:0000256" key="1">
    <source>
        <dbReference type="ARBA" id="ARBA00022833"/>
    </source>
</evidence>
<comment type="caution">
    <text evidence="2">The sequence shown here is derived from an EMBL/GenBank/DDBJ whole genome shotgun (WGS) entry which is preliminary data.</text>
</comment>
<dbReference type="Pfam" id="PF05401">
    <property type="entry name" value="NodS"/>
    <property type="match status" value="1"/>
</dbReference>
<dbReference type="InterPro" id="IPR029063">
    <property type="entry name" value="SAM-dependent_MTases_sf"/>
</dbReference>
<keyword evidence="3" id="KW-1185">Reference proteome</keyword>
<dbReference type="EMBL" id="JACHMX010000001">
    <property type="protein sequence ID" value="MBB5851331.1"/>
    <property type="molecule type" value="Genomic_DNA"/>
</dbReference>
<reference evidence="2 3" key="1">
    <citation type="submission" date="2020-08" db="EMBL/GenBank/DDBJ databases">
        <title>Sequencing the genomes of 1000 actinobacteria strains.</title>
        <authorList>
            <person name="Klenk H.-P."/>
        </authorList>
    </citation>
    <scope>NUCLEOTIDE SEQUENCE [LARGE SCALE GENOMIC DNA]</scope>
    <source>
        <strain evidence="2 3">DSM 45272</strain>
    </source>
</reference>
<dbReference type="PANTHER" id="PTHR12993">
    <property type="entry name" value="N-ACETYLGLUCOSAMINYL-PHOSPHATIDYLINOSITOL DE-N-ACETYLASE-RELATED"/>
    <property type="match status" value="1"/>
</dbReference>
<dbReference type="Gene3D" id="3.40.50.10320">
    <property type="entry name" value="LmbE-like"/>
    <property type="match status" value="1"/>
</dbReference>
<gene>
    <name evidence="2" type="ORF">HDA45_001418</name>
</gene>
<dbReference type="InterPro" id="IPR008715">
    <property type="entry name" value="SAM-MeTfrase_NodS-like"/>
</dbReference>
<name>A0A841AXF8_9PSEU</name>
<dbReference type="GO" id="GO:0008757">
    <property type="term" value="F:S-adenosylmethionine-dependent methyltransferase activity"/>
    <property type="evidence" value="ECO:0007669"/>
    <property type="project" value="InterPro"/>
</dbReference>
<dbReference type="SUPFAM" id="SSF53335">
    <property type="entry name" value="S-adenosyl-L-methionine-dependent methyltransferases"/>
    <property type="match status" value="1"/>
</dbReference>
<keyword evidence="1" id="KW-0862">Zinc</keyword>
<dbReference type="GO" id="GO:0016811">
    <property type="term" value="F:hydrolase activity, acting on carbon-nitrogen (but not peptide) bonds, in linear amides"/>
    <property type="evidence" value="ECO:0007669"/>
    <property type="project" value="TreeGrafter"/>
</dbReference>
<dbReference type="GO" id="GO:0009312">
    <property type="term" value="P:oligosaccharide biosynthetic process"/>
    <property type="evidence" value="ECO:0007669"/>
    <property type="project" value="InterPro"/>
</dbReference>
<proteinExistence type="predicted"/>
<accession>A0A841AXF8</accession>
<dbReference type="Proteomes" id="UP000580861">
    <property type="component" value="Unassembled WGS sequence"/>
</dbReference>
<dbReference type="InterPro" id="IPR024078">
    <property type="entry name" value="LmbE-like_dom_sf"/>
</dbReference>